<dbReference type="Gene3D" id="1.10.1040.10">
    <property type="entry name" value="N-(1-d-carboxylethyl)-l-norvaline Dehydrogenase, domain 2"/>
    <property type="match status" value="1"/>
</dbReference>
<dbReference type="OMA" id="GSHMFDK"/>
<dbReference type="EMBL" id="JH767586">
    <property type="protein sequence ID" value="EON67312.1"/>
    <property type="molecule type" value="Genomic_DNA"/>
</dbReference>
<organism evidence="9 10">
    <name type="scientific">Coniosporium apollinis (strain CBS 100218)</name>
    <name type="common">Rock-inhabiting black yeast</name>
    <dbReference type="NCBI Taxonomy" id="1168221"/>
    <lineage>
        <taxon>Eukaryota</taxon>
        <taxon>Fungi</taxon>
        <taxon>Dikarya</taxon>
        <taxon>Ascomycota</taxon>
        <taxon>Pezizomycotina</taxon>
        <taxon>Dothideomycetes</taxon>
        <taxon>Dothideomycetes incertae sedis</taxon>
        <taxon>Coniosporium</taxon>
    </lineage>
</organism>
<dbReference type="InterPro" id="IPR006113">
    <property type="entry name" value="6PGDH_Gnd/GntZ"/>
</dbReference>
<evidence type="ECO:0000256" key="3">
    <source>
        <dbReference type="ARBA" id="ARBA00023002"/>
    </source>
</evidence>
<comment type="subunit">
    <text evidence="6">Homodimer.</text>
</comment>
<dbReference type="Pfam" id="PF03446">
    <property type="entry name" value="NAD_binding_2"/>
    <property type="match status" value="1"/>
</dbReference>
<dbReference type="HOGENOM" id="CLU_024540_4_0_1"/>
<comment type="catalytic activity">
    <reaction evidence="6">
        <text>6-phospho-D-gluconate + NADP(+) = D-ribulose 5-phosphate + CO2 + NADPH</text>
        <dbReference type="Rhea" id="RHEA:10116"/>
        <dbReference type="ChEBI" id="CHEBI:16526"/>
        <dbReference type="ChEBI" id="CHEBI:57783"/>
        <dbReference type="ChEBI" id="CHEBI:58121"/>
        <dbReference type="ChEBI" id="CHEBI:58349"/>
        <dbReference type="ChEBI" id="CHEBI:58759"/>
        <dbReference type="EC" id="1.1.1.44"/>
    </reaction>
</comment>
<keyword evidence="6" id="KW-0521">NADP</keyword>
<dbReference type="UniPathway" id="UPA00115">
    <property type="reaction ID" value="UER00410"/>
</dbReference>
<evidence type="ECO:0000256" key="5">
    <source>
        <dbReference type="ARBA" id="ARBA00023126"/>
    </source>
</evidence>
<dbReference type="SUPFAM" id="SSF48179">
    <property type="entry name" value="6-phosphogluconate dehydrogenase C-terminal domain-like"/>
    <property type="match status" value="1"/>
</dbReference>
<dbReference type="PRINTS" id="PR00076">
    <property type="entry name" value="6PGDHDRGNASE"/>
</dbReference>
<dbReference type="EC" id="1.1.1.44" evidence="6"/>
<evidence type="ECO:0000256" key="2">
    <source>
        <dbReference type="ARBA" id="ARBA00008419"/>
    </source>
</evidence>
<dbReference type="SUPFAM" id="SSF51735">
    <property type="entry name" value="NAD(P)-binding Rossmann-fold domains"/>
    <property type="match status" value="1"/>
</dbReference>
<dbReference type="PANTHER" id="PTHR11811">
    <property type="entry name" value="6-PHOSPHOGLUCONATE DEHYDROGENASE"/>
    <property type="match status" value="1"/>
</dbReference>
<dbReference type="GO" id="GO:0006098">
    <property type="term" value="P:pentose-phosphate shunt"/>
    <property type="evidence" value="ECO:0007669"/>
    <property type="project" value="UniProtKB-UniPathway"/>
</dbReference>
<feature type="active site" description="Proton acceptor" evidence="7">
    <location>
        <position position="192"/>
    </location>
</feature>
<accession>R7YZH7</accession>
<feature type="domain" description="6-phosphogluconate dehydrogenase C-terminal" evidence="8">
    <location>
        <begin position="188"/>
        <end position="507"/>
    </location>
</feature>
<dbReference type="GeneID" id="19903876"/>
<evidence type="ECO:0000256" key="4">
    <source>
        <dbReference type="ARBA" id="ARBA00023064"/>
    </source>
</evidence>
<dbReference type="Proteomes" id="UP000016924">
    <property type="component" value="Unassembled WGS sequence"/>
</dbReference>
<dbReference type="GO" id="GO:0019521">
    <property type="term" value="P:D-gluconate metabolic process"/>
    <property type="evidence" value="ECO:0007669"/>
    <property type="project" value="UniProtKB-KW"/>
</dbReference>
<keyword evidence="3 6" id="KW-0560">Oxidoreductase</keyword>
<reference evidence="10" key="1">
    <citation type="submission" date="2012-06" db="EMBL/GenBank/DDBJ databases">
        <title>The genome sequence of Coniosporium apollinis CBS 100218.</title>
        <authorList>
            <consortium name="The Broad Institute Genome Sequencing Platform"/>
            <person name="Cuomo C."/>
            <person name="Gorbushina A."/>
            <person name="Noack S."/>
            <person name="Walker B."/>
            <person name="Young S.K."/>
            <person name="Zeng Q."/>
            <person name="Gargeya S."/>
            <person name="Fitzgerald M."/>
            <person name="Haas B."/>
            <person name="Abouelleil A."/>
            <person name="Alvarado L."/>
            <person name="Arachchi H.M."/>
            <person name="Berlin A.M."/>
            <person name="Chapman S.B."/>
            <person name="Goldberg J."/>
            <person name="Griggs A."/>
            <person name="Gujja S."/>
            <person name="Hansen M."/>
            <person name="Howarth C."/>
            <person name="Imamovic A."/>
            <person name="Larimer J."/>
            <person name="McCowan C."/>
            <person name="Montmayeur A."/>
            <person name="Murphy C."/>
            <person name="Neiman D."/>
            <person name="Pearson M."/>
            <person name="Priest M."/>
            <person name="Roberts A."/>
            <person name="Saif S."/>
            <person name="Shea T."/>
            <person name="Sisk P."/>
            <person name="Sykes S."/>
            <person name="Wortman J."/>
            <person name="Nusbaum C."/>
            <person name="Birren B."/>
        </authorList>
    </citation>
    <scope>NUCLEOTIDE SEQUENCE [LARGE SCALE GENOMIC DNA]</scope>
    <source>
        <strain evidence="10">CBS 100218</strain>
    </source>
</reference>
<protein>
    <recommendedName>
        <fullName evidence="6">6-phosphogluconate dehydrogenase, decarboxylating</fullName>
        <ecNumber evidence="6">1.1.1.44</ecNumber>
    </recommendedName>
</protein>
<dbReference type="InterPro" id="IPR006183">
    <property type="entry name" value="Pgluconate_DH"/>
</dbReference>
<dbReference type="RefSeq" id="XP_007782629.1">
    <property type="nucleotide sequence ID" value="XM_007784439.1"/>
</dbReference>
<dbReference type="InterPro" id="IPR008927">
    <property type="entry name" value="6-PGluconate_DH-like_C_sf"/>
</dbReference>
<evidence type="ECO:0000259" key="8">
    <source>
        <dbReference type="SMART" id="SM01350"/>
    </source>
</evidence>
<dbReference type="STRING" id="1168221.R7YZH7"/>
<feature type="active site" description="Proton donor" evidence="7">
    <location>
        <position position="199"/>
    </location>
</feature>
<dbReference type="PIRSF" id="PIRSF000109">
    <property type="entry name" value="6PGD"/>
    <property type="match status" value="1"/>
</dbReference>
<dbReference type="Gene3D" id="3.40.50.720">
    <property type="entry name" value="NAD(P)-binding Rossmann-like Domain"/>
    <property type="match status" value="1"/>
</dbReference>
<gene>
    <name evidence="9" type="ORF">W97_06565</name>
</gene>
<dbReference type="InterPro" id="IPR036291">
    <property type="entry name" value="NAD(P)-bd_dom_sf"/>
</dbReference>
<evidence type="ECO:0000313" key="9">
    <source>
        <dbReference type="EMBL" id="EON67312.1"/>
    </source>
</evidence>
<keyword evidence="10" id="KW-1185">Reference proteome</keyword>
<comment type="function">
    <text evidence="6">Catalyzes the oxidative decarboxylation of 6-phosphogluconate to ribulose 5-phosphate and CO(2), with concomitant reduction of NADP to NADPH.</text>
</comment>
<dbReference type="Pfam" id="PF00393">
    <property type="entry name" value="6PGD"/>
    <property type="match status" value="1"/>
</dbReference>
<keyword evidence="4" id="KW-0311">Gluconate utilization</keyword>
<dbReference type="OrthoDB" id="434986at2759"/>
<comment type="similarity">
    <text evidence="2 6">Belongs to the 6-phosphogluconate dehydrogenase family.</text>
</comment>
<dbReference type="InterPro" id="IPR006114">
    <property type="entry name" value="6PGDH_C"/>
</dbReference>
<evidence type="ECO:0000313" key="10">
    <source>
        <dbReference type="Proteomes" id="UP000016924"/>
    </source>
</evidence>
<dbReference type="FunFam" id="3.40.50.720:FF:000634">
    <property type="entry name" value="6-phosphogluconate dehydrogenase, decarboxylating"/>
    <property type="match status" value="1"/>
</dbReference>
<evidence type="ECO:0000256" key="1">
    <source>
        <dbReference type="ARBA" id="ARBA00004874"/>
    </source>
</evidence>
<dbReference type="SMART" id="SM01350">
    <property type="entry name" value="6PGD"/>
    <property type="match status" value="1"/>
</dbReference>
<proteinExistence type="inferred from homology"/>
<evidence type="ECO:0000256" key="7">
    <source>
        <dbReference type="PIRSR" id="PIRSR000109-1"/>
    </source>
</evidence>
<evidence type="ECO:0000256" key="6">
    <source>
        <dbReference type="PIRNR" id="PIRNR000109"/>
    </source>
</evidence>
<comment type="pathway">
    <text evidence="1 6">Carbohydrate degradation; pentose phosphate pathway; D-ribulose 5-phosphate from D-glucose 6-phosphate (oxidative stage): step 3/3.</text>
</comment>
<dbReference type="GO" id="GO:0050661">
    <property type="term" value="F:NADP binding"/>
    <property type="evidence" value="ECO:0007669"/>
    <property type="project" value="InterPro"/>
</dbReference>
<dbReference type="GO" id="GO:0004616">
    <property type="term" value="F:phosphogluconate dehydrogenase (decarboxylating) activity"/>
    <property type="evidence" value="ECO:0007669"/>
    <property type="project" value="UniProtKB-EC"/>
</dbReference>
<dbReference type="eggNOG" id="KOG2653">
    <property type="taxonomic scope" value="Eukaryota"/>
</dbReference>
<sequence>MSSGLDIKKIAMIGCGSMGGGMALLFAENGVEVSLQDPSVEAMDLVIETAKKDEIPPERLKKYTDYESLCKSLDSPKVFFFSLPHGSVGDTVLDGLTPYLKKNDIIIDAGNEHFTNTERRQGKCATRGIRYVGMGVSGGYQAARQGPSMCPGGDDSTLDQVMPLLEMAAAKDEKGRPCVGKAGTGGSGHYIKMVHNGIEHGMMCAISEAWQIMNVGLGMNYEDIGGVFDAWNKDGPLRNTFLISIGALICRTHSSDYTHEEKGKKDDHVLALVQDKVVQDVTGEEGTGIWSNTEAVTEHVPAPTLTEAHYLRLASSNRDARIKAREVMKADFDPRPLKLEGEEKDKFIEDLRTATYLACLCSYIQGINIIEQADKHNMWNIDYAAVLQIWAAGCIIQADYIADLLRPEFDDYQNQKSMNLLFNETVAKEIKEGVPSLRRVCAKGTESDHVIPALSATLEYIKFMTNTSLPTSFYEAELDFFGKHMFDIKGEAGTGGPTEGKHHYEWRPA</sequence>
<dbReference type="InterPro" id="IPR013328">
    <property type="entry name" value="6PGD_dom2"/>
</dbReference>
<dbReference type="AlphaFoldDB" id="R7YZH7"/>
<name>R7YZH7_CONA1</name>
<keyword evidence="5 6" id="KW-0570">Pentose shunt</keyword>
<dbReference type="InterPro" id="IPR006115">
    <property type="entry name" value="6PGDH_NADP-bd"/>
</dbReference>